<proteinExistence type="predicted"/>
<comment type="caution">
    <text evidence="6">The sequence shown here is derived from an EMBL/GenBank/DDBJ whole genome shotgun (WGS) entry which is preliminary data.</text>
</comment>
<feature type="short sequence motif" description="GXSXG" evidence="4">
    <location>
        <begin position="101"/>
        <end position="105"/>
    </location>
</feature>
<evidence type="ECO:0000256" key="1">
    <source>
        <dbReference type="ARBA" id="ARBA00022801"/>
    </source>
</evidence>
<dbReference type="PANTHER" id="PTHR14226:SF78">
    <property type="entry name" value="SLR0060 PROTEIN"/>
    <property type="match status" value="1"/>
</dbReference>
<keyword evidence="1 4" id="KW-0378">Hydrolase</keyword>
<dbReference type="GO" id="GO:0016787">
    <property type="term" value="F:hydrolase activity"/>
    <property type="evidence" value="ECO:0007669"/>
    <property type="project" value="UniProtKB-UniRule"/>
</dbReference>
<dbReference type="PANTHER" id="PTHR14226">
    <property type="entry name" value="NEUROPATHY TARGET ESTERASE/SWISS CHEESE D.MELANOGASTER"/>
    <property type="match status" value="1"/>
</dbReference>
<evidence type="ECO:0000256" key="3">
    <source>
        <dbReference type="ARBA" id="ARBA00023098"/>
    </source>
</evidence>
<evidence type="ECO:0000256" key="4">
    <source>
        <dbReference type="PROSITE-ProRule" id="PRU01161"/>
    </source>
</evidence>
<feature type="active site" description="Proton acceptor" evidence="4">
    <location>
        <position position="290"/>
    </location>
</feature>
<evidence type="ECO:0000313" key="6">
    <source>
        <dbReference type="EMBL" id="MDG2949428.1"/>
    </source>
</evidence>
<dbReference type="Pfam" id="PF01734">
    <property type="entry name" value="Patatin"/>
    <property type="match status" value="1"/>
</dbReference>
<evidence type="ECO:0000313" key="7">
    <source>
        <dbReference type="Proteomes" id="UP001214976"/>
    </source>
</evidence>
<evidence type="ECO:0000259" key="5">
    <source>
        <dbReference type="PROSITE" id="PS51635"/>
    </source>
</evidence>
<dbReference type="Proteomes" id="UP001214976">
    <property type="component" value="Unassembled WGS sequence"/>
</dbReference>
<organism evidence="6 7">
    <name type="scientific">Exercitatus varius</name>
    <dbReference type="NCBI Taxonomy" id="67857"/>
    <lineage>
        <taxon>Bacteria</taxon>
        <taxon>Pseudomonadati</taxon>
        <taxon>Pseudomonadota</taxon>
        <taxon>Gammaproteobacteria</taxon>
        <taxon>Pasteurellales</taxon>
        <taxon>Pasteurellaceae</taxon>
        <taxon>Exercitatus</taxon>
    </lineage>
</organism>
<evidence type="ECO:0000256" key="2">
    <source>
        <dbReference type="ARBA" id="ARBA00022963"/>
    </source>
</evidence>
<dbReference type="Gene3D" id="3.40.1090.10">
    <property type="entry name" value="Cytosolic phospholipase A2 catalytic domain"/>
    <property type="match status" value="1"/>
</dbReference>
<feature type="short sequence motif" description="DGA/G" evidence="4">
    <location>
        <begin position="290"/>
        <end position="292"/>
    </location>
</feature>
<reference evidence="6" key="1">
    <citation type="submission" date="2023-03" db="EMBL/GenBank/DDBJ databases">
        <title>Classification of Bisgaard taxon 6 and taxon 10 as Exercitatus varius gen. nov., spec. nov.</title>
        <authorList>
            <person name="Christensen H."/>
        </authorList>
    </citation>
    <scope>NUCLEOTIDE SEQUENCE</scope>
    <source>
        <strain evidence="6">86116</strain>
    </source>
</reference>
<dbReference type="PROSITE" id="PS51257">
    <property type="entry name" value="PROKAR_LIPOPROTEIN"/>
    <property type="match status" value="1"/>
</dbReference>
<dbReference type="EMBL" id="JARQTW010000004">
    <property type="protein sequence ID" value="MDG2949428.1"/>
    <property type="molecule type" value="Genomic_DNA"/>
</dbReference>
<protein>
    <submittedName>
        <fullName evidence="6">Patatin-like phospholipase family protein</fullName>
    </submittedName>
</protein>
<accession>A0AAW6Q7X0</accession>
<dbReference type="PROSITE" id="PS51635">
    <property type="entry name" value="PNPLA"/>
    <property type="match status" value="1"/>
</dbReference>
<keyword evidence="3 4" id="KW-0443">Lipid metabolism</keyword>
<feature type="active site" description="Nucleophile" evidence="4">
    <location>
        <position position="103"/>
    </location>
</feature>
<dbReference type="AlphaFoldDB" id="A0AAW6Q7X0"/>
<dbReference type="InterPro" id="IPR050301">
    <property type="entry name" value="NTE"/>
</dbReference>
<feature type="domain" description="PNPLA" evidence="5">
    <location>
        <begin position="58"/>
        <end position="303"/>
    </location>
</feature>
<sequence>MDKLRKSFSILVTVTLLSACNLVTYQPVETISRVNERQGYRLRPVITENTQDGNLIAVMFSGGGSRAAALGYGVLEQFKNTRVHPTAKGVTLLDNIDVVYGVSGGSVLASYFALEGRDVVPKFAENFLKKNFQREVISQVFSLSNLPRLTSPQFGRGDLLQEQLNIVLYHGKTFDDLDKRRKGPFAVISATDMNTGLKMTFTQDMFDGLCLNLNDLEIARAVAASSSVPLVFAPLTLNNHGGNCHFTMPKEFVLREQTVNGLIVKNIEETKHMLAQYQNVRERPYIHLVDGGLTDNLGLAGLLDMSDVLGLEQTYEQVQKLNLKNIVVINVNAQNEVQNEVDKSADVPGMGEVINTIINVPIDKATQNSLRRFREFTDNWNRYKMKKSGPKVSLHFVGLSMKDLPEGELKKKVLNIGTSFYLPKSDVDDLRRAAQILLQNSAEYHEVLRTLQ</sequence>
<dbReference type="InterPro" id="IPR016035">
    <property type="entry name" value="Acyl_Trfase/lysoPLipase"/>
</dbReference>
<keyword evidence="2 4" id="KW-0442">Lipid degradation</keyword>
<gene>
    <name evidence="6" type="ORF">P7M15_02650</name>
</gene>
<dbReference type="RefSeq" id="WP_317476673.1">
    <property type="nucleotide sequence ID" value="NZ_JARQTW010000004.1"/>
</dbReference>
<name>A0AAW6Q7X0_9PAST</name>
<comment type="caution">
    <text evidence="4">Lacks conserved residue(s) required for the propagation of feature annotation.</text>
</comment>
<dbReference type="GO" id="GO:0016042">
    <property type="term" value="P:lipid catabolic process"/>
    <property type="evidence" value="ECO:0007669"/>
    <property type="project" value="UniProtKB-UniRule"/>
</dbReference>
<dbReference type="InterPro" id="IPR002641">
    <property type="entry name" value="PNPLA_dom"/>
</dbReference>
<dbReference type="SUPFAM" id="SSF52151">
    <property type="entry name" value="FabD/lysophospholipase-like"/>
    <property type="match status" value="1"/>
</dbReference>